<evidence type="ECO:0000256" key="7">
    <source>
        <dbReference type="SAM" id="MobiDB-lite"/>
    </source>
</evidence>
<dbReference type="SUPFAM" id="SSF47384">
    <property type="entry name" value="Homodimeric domain of signal transducing histidine kinase"/>
    <property type="match status" value="1"/>
</dbReference>
<dbReference type="Gene3D" id="3.30.450.40">
    <property type="match status" value="1"/>
</dbReference>
<keyword evidence="6" id="KW-0902">Two-component regulatory system</keyword>
<comment type="caution">
    <text evidence="10">The sequence shown here is derived from an EMBL/GenBank/DDBJ whole genome shotgun (WGS) entry which is preliminary data.</text>
</comment>
<dbReference type="InterPro" id="IPR003594">
    <property type="entry name" value="HATPase_dom"/>
</dbReference>
<evidence type="ECO:0000256" key="1">
    <source>
        <dbReference type="ARBA" id="ARBA00000085"/>
    </source>
</evidence>
<evidence type="ECO:0000256" key="2">
    <source>
        <dbReference type="ARBA" id="ARBA00012438"/>
    </source>
</evidence>
<name>A0A3N6M620_NATCH</name>
<dbReference type="PANTHER" id="PTHR43711:SF1">
    <property type="entry name" value="HISTIDINE KINASE 1"/>
    <property type="match status" value="1"/>
</dbReference>
<dbReference type="SMART" id="SM00387">
    <property type="entry name" value="HATPase_c"/>
    <property type="match status" value="1"/>
</dbReference>
<dbReference type="PROSITE" id="PS50109">
    <property type="entry name" value="HIS_KIN"/>
    <property type="match status" value="1"/>
</dbReference>
<gene>
    <name evidence="10" type="ORF">EA473_20070</name>
</gene>
<feature type="transmembrane region" description="Helical" evidence="8">
    <location>
        <begin position="54"/>
        <end position="71"/>
    </location>
</feature>
<dbReference type="Gene3D" id="1.10.287.130">
    <property type="match status" value="1"/>
</dbReference>
<dbReference type="AlphaFoldDB" id="A0A3N6M620"/>
<sequence length="526" mass="58493">MTDGLVKMSGLLRFGDSWPIYLIGGLSFALSVTHVYRLLFIDMPSTTTFVFRDIGPFFAGLAVLVGVFLLYKQKLAFQYQLRILGWFLAGLNTLALIGFFMTLTQQSGIQFLDMPVYLILNSATAGAGIGLIVGLYDVRSKHRDDALRGLHDATQNLLEAESKEKAGQITADAAQSVIQLPLTGFWLRKGDNLELVAMSETAEQVIEEHPDFEKGEGSLAWEVYEKQEPKLFEDLSIEEDVHNPDTAVKSEYIVPVGEHGVMINGSLSRGEFSSMQLELSRLMAVHTELVLDRIERAESLETREQELQKQNERLEQFASVVSHDLRNPINVIDGYLSLARETHAEEDFDEIRTAVDRMEDLVDDLLALARSGESIQNRSPVGLRSVAENAGNNVDLEGLELELGSELGMVEADESRLQQLFENLFRNAVEHAENADTIRVEPTSNGIAIEDNGSGIPEEKQDSIFDYGYTSSDSGTGLGLAIVQEVIEGHNWEISVSEAKDEGARFEIRIPEEHRINRSKPETKVS</sequence>
<evidence type="ECO:0000313" key="11">
    <source>
        <dbReference type="Proteomes" id="UP000282323"/>
    </source>
</evidence>
<dbReference type="InterPro" id="IPR036890">
    <property type="entry name" value="HATPase_C_sf"/>
</dbReference>
<dbReference type="SMART" id="SM00388">
    <property type="entry name" value="HisKA"/>
    <property type="match status" value="1"/>
</dbReference>
<keyword evidence="4" id="KW-0808">Transferase</keyword>
<dbReference type="PANTHER" id="PTHR43711">
    <property type="entry name" value="TWO-COMPONENT HISTIDINE KINASE"/>
    <property type="match status" value="1"/>
</dbReference>
<evidence type="ECO:0000313" key="10">
    <source>
        <dbReference type="EMBL" id="RQG90751.1"/>
    </source>
</evidence>
<proteinExistence type="predicted"/>
<keyword evidence="8" id="KW-1133">Transmembrane helix</keyword>
<feature type="region of interest" description="Disordered" evidence="7">
    <location>
        <begin position="445"/>
        <end position="468"/>
    </location>
</feature>
<dbReference type="EC" id="2.7.13.3" evidence="2"/>
<evidence type="ECO:0000256" key="4">
    <source>
        <dbReference type="ARBA" id="ARBA00022679"/>
    </source>
</evidence>
<dbReference type="InterPro" id="IPR029016">
    <property type="entry name" value="GAF-like_dom_sf"/>
</dbReference>
<dbReference type="Proteomes" id="UP000282323">
    <property type="component" value="Unassembled WGS sequence"/>
</dbReference>
<dbReference type="InterPro" id="IPR003661">
    <property type="entry name" value="HisK_dim/P_dom"/>
</dbReference>
<feature type="transmembrane region" description="Helical" evidence="8">
    <location>
        <begin position="20"/>
        <end position="39"/>
    </location>
</feature>
<protein>
    <recommendedName>
        <fullName evidence="2">histidine kinase</fullName>
        <ecNumber evidence="2">2.7.13.3</ecNumber>
    </recommendedName>
</protein>
<dbReference type="CDD" id="cd00075">
    <property type="entry name" value="HATPase"/>
    <property type="match status" value="1"/>
</dbReference>
<dbReference type="SUPFAM" id="SSF55874">
    <property type="entry name" value="ATPase domain of HSP90 chaperone/DNA topoisomerase II/histidine kinase"/>
    <property type="match status" value="1"/>
</dbReference>
<comment type="catalytic activity">
    <reaction evidence="1">
        <text>ATP + protein L-histidine = ADP + protein N-phospho-L-histidine.</text>
        <dbReference type="EC" id="2.7.13.3"/>
    </reaction>
</comment>
<dbReference type="GO" id="GO:0000155">
    <property type="term" value="F:phosphorelay sensor kinase activity"/>
    <property type="evidence" value="ECO:0007669"/>
    <property type="project" value="InterPro"/>
</dbReference>
<dbReference type="Pfam" id="PF00512">
    <property type="entry name" value="HisKA"/>
    <property type="match status" value="1"/>
</dbReference>
<keyword evidence="5" id="KW-0418">Kinase</keyword>
<dbReference type="InterPro" id="IPR003018">
    <property type="entry name" value="GAF"/>
</dbReference>
<evidence type="ECO:0000256" key="6">
    <source>
        <dbReference type="ARBA" id="ARBA00023012"/>
    </source>
</evidence>
<keyword evidence="8" id="KW-0472">Membrane</keyword>
<dbReference type="InterPro" id="IPR050736">
    <property type="entry name" value="Sensor_HK_Regulatory"/>
</dbReference>
<dbReference type="InterPro" id="IPR036097">
    <property type="entry name" value="HisK_dim/P_sf"/>
</dbReference>
<dbReference type="InterPro" id="IPR005467">
    <property type="entry name" value="His_kinase_dom"/>
</dbReference>
<dbReference type="SUPFAM" id="SSF55781">
    <property type="entry name" value="GAF domain-like"/>
    <property type="match status" value="1"/>
</dbReference>
<accession>A0A3N6M620</accession>
<evidence type="ECO:0000259" key="9">
    <source>
        <dbReference type="PROSITE" id="PS50109"/>
    </source>
</evidence>
<keyword evidence="3" id="KW-0597">Phosphoprotein</keyword>
<keyword evidence="11" id="KW-1185">Reference proteome</keyword>
<dbReference type="Gene3D" id="3.30.565.10">
    <property type="entry name" value="Histidine kinase-like ATPase, C-terminal domain"/>
    <property type="match status" value="1"/>
</dbReference>
<dbReference type="Pfam" id="PF02518">
    <property type="entry name" value="HATPase_c"/>
    <property type="match status" value="1"/>
</dbReference>
<evidence type="ECO:0000256" key="8">
    <source>
        <dbReference type="SAM" id="Phobius"/>
    </source>
</evidence>
<dbReference type="CDD" id="cd00082">
    <property type="entry name" value="HisKA"/>
    <property type="match status" value="1"/>
</dbReference>
<reference evidence="10 11" key="1">
    <citation type="submission" date="2018-10" db="EMBL/GenBank/DDBJ databases">
        <title>Natrarchaeobius chitinivorans gen. nov., sp. nov., and Natrarchaeobius haloalkaliphilus sp. nov., alkaliphilic, chitin-utilizing haloarchaea from hypersaline alkaline lakes.</title>
        <authorList>
            <person name="Sorokin D.Y."/>
            <person name="Elcheninov A.G."/>
            <person name="Kostrikina N.A."/>
            <person name="Bale N.J."/>
            <person name="Sinninghe Damste J.S."/>
            <person name="Khijniak T.V."/>
            <person name="Kublanov I.V."/>
            <person name="Toshchakov S.V."/>
        </authorList>
    </citation>
    <scope>NUCLEOTIDE SEQUENCE [LARGE SCALE GENOMIC DNA]</scope>
    <source>
        <strain evidence="10 11">AArcht4T</strain>
    </source>
</reference>
<evidence type="ECO:0000256" key="3">
    <source>
        <dbReference type="ARBA" id="ARBA00022553"/>
    </source>
</evidence>
<feature type="transmembrane region" description="Helical" evidence="8">
    <location>
        <begin position="83"/>
        <end position="104"/>
    </location>
</feature>
<dbReference type="InterPro" id="IPR004358">
    <property type="entry name" value="Sig_transdc_His_kin-like_C"/>
</dbReference>
<organism evidence="10 11">
    <name type="scientific">Natrarchaeobius chitinivorans</name>
    <dbReference type="NCBI Taxonomy" id="1679083"/>
    <lineage>
        <taxon>Archaea</taxon>
        <taxon>Methanobacteriati</taxon>
        <taxon>Methanobacteriota</taxon>
        <taxon>Stenosarchaea group</taxon>
        <taxon>Halobacteria</taxon>
        <taxon>Halobacteriales</taxon>
        <taxon>Natrialbaceae</taxon>
        <taxon>Natrarchaeobius</taxon>
    </lineage>
</organism>
<feature type="transmembrane region" description="Helical" evidence="8">
    <location>
        <begin position="116"/>
        <end position="138"/>
    </location>
</feature>
<dbReference type="EMBL" id="REGA01000024">
    <property type="protein sequence ID" value="RQG90751.1"/>
    <property type="molecule type" value="Genomic_DNA"/>
</dbReference>
<feature type="domain" description="Histidine kinase" evidence="9">
    <location>
        <begin position="320"/>
        <end position="514"/>
    </location>
</feature>
<evidence type="ECO:0000256" key="5">
    <source>
        <dbReference type="ARBA" id="ARBA00022777"/>
    </source>
</evidence>
<keyword evidence="8" id="KW-0812">Transmembrane</keyword>
<dbReference type="PRINTS" id="PR00344">
    <property type="entry name" value="BCTRLSENSOR"/>
</dbReference>
<dbReference type="Pfam" id="PF13185">
    <property type="entry name" value="GAF_2"/>
    <property type="match status" value="1"/>
</dbReference>